<protein>
    <recommendedName>
        <fullName evidence="3">Fe2OG dioxygenase domain-containing protein</fullName>
    </recommendedName>
</protein>
<reference evidence="2" key="1">
    <citation type="submission" date="2021-01" db="EMBL/GenBank/DDBJ databases">
        <authorList>
            <person name="Corre E."/>
            <person name="Pelletier E."/>
            <person name="Niang G."/>
            <person name="Scheremetjew M."/>
            <person name="Finn R."/>
            <person name="Kale V."/>
            <person name="Holt S."/>
            <person name="Cochrane G."/>
            <person name="Meng A."/>
            <person name="Brown T."/>
            <person name="Cohen L."/>
        </authorList>
    </citation>
    <scope>NUCLEOTIDE SEQUENCE</scope>
    <source>
        <strain evidence="2">CCMP3328</strain>
    </source>
</reference>
<keyword evidence="1" id="KW-0732">Signal</keyword>
<gene>
    <name evidence="2" type="ORF">CAUS1442_LOCUS2864</name>
</gene>
<proteinExistence type="predicted"/>
<evidence type="ECO:0000313" key="2">
    <source>
        <dbReference type="EMBL" id="CAD8330766.1"/>
    </source>
</evidence>
<name>A0A7R9WPI0_9STRA</name>
<evidence type="ECO:0000256" key="1">
    <source>
        <dbReference type="SAM" id="SignalP"/>
    </source>
</evidence>
<dbReference type="EMBL" id="HBEF01004620">
    <property type="protein sequence ID" value="CAD8330766.1"/>
    <property type="molecule type" value="Transcribed_RNA"/>
</dbReference>
<accession>A0A7R9WPI0</accession>
<organism evidence="2">
    <name type="scientific">Craspedostauros australis</name>
    <dbReference type="NCBI Taxonomy" id="1486917"/>
    <lineage>
        <taxon>Eukaryota</taxon>
        <taxon>Sar</taxon>
        <taxon>Stramenopiles</taxon>
        <taxon>Ochrophyta</taxon>
        <taxon>Bacillariophyta</taxon>
        <taxon>Bacillariophyceae</taxon>
        <taxon>Bacillariophycidae</taxon>
        <taxon>Naviculales</taxon>
        <taxon>Naviculaceae</taxon>
        <taxon>Craspedostauros</taxon>
    </lineage>
</organism>
<evidence type="ECO:0008006" key="3">
    <source>
        <dbReference type="Google" id="ProtNLM"/>
    </source>
</evidence>
<feature type="chain" id="PRO_5030958940" description="Fe2OG dioxygenase domain-containing protein" evidence="1">
    <location>
        <begin position="28"/>
        <end position="324"/>
    </location>
</feature>
<sequence>MRSPTSCIRFLTTAAITLLLAVVLAAADLESPTNNNGYSFDCSFPIFAKNNLDDCKQDLGDKASFYENYMQGCRDKFGDICDTNEAERFHMNNRQPISMRNFTETGFVKIRAPDNVVELIRNFWEINQNNRKEEVWYTGNIYTNHWAVPTDFVGIEDEELEGAGPELADAIWDAAKTTIEEWTGMKQRPSSVYGVRVYNEGAVLSPHCDRIPLISSAIVNVAQDVDEDWPIEVYGHDGKAVNVTMEPGDMVLYESGSIIHGRPFPLVGRYYANIFIHFEPYGFMDGRRFVNDEDPDLPPYVQAGSRLAEYQHENFLDVSHYHRC</sequence>
<dbReference type="AlphaFoldDB" id="A0A7R9WPI0"/>
<feature type="signal peptide" evidence="1">
    <location>
        <begin position="1"/>
        <end position="27"/>
    </location>
</feature>